<proteinExistence type="predicted"/>
<protein>
    <submittedName>
        <fullName evidence="2">Uncharacterized protein</fullName>
    </submittedName>
</protein>
<keyword evidence="3" id="KW-1185">Reference proteome</keyword>
<sequence length="115" mass="13107">MLDMRVVAAAGSRAEIPLPARTSPSALRPRPHSSTRCKPDCDPTTEHYKCVYIVYTRVISVHIMITIVILTISSACDITTHPTHPSHHHHHRHTSSRSHHDIYSDYDTRYNIIVF</sequence>
<reference evidence="2 3" key="1">
    <citation type="submission" date="2019-08" db="EMBL/GenBank/DDBJ databases">
        <title>Whole genome of Aphis craccivora.</title>
        <authorList>
            <person name="Voronova N.V."/>
            <person name="Shulinski R.S."/>
            <person name="Bandarenka Y.V."/>
            <person name="Zhorov D.G."/>
            <person name="Warner D."/>
        </authorList>
    </citation>
    <scope>NUCLEOTIDE SEQUENCE [LARGE SCALE GENOMIC DNA]</scope>
    <source>
        <strain evidence="2">180601</strain>
        <tissue evidence="2">Whole Body</tissue>
    </source>
</reference>
<name>A0A6G0Z0Q0_APHCR</name>
<evidence type="ECO:0000256" key="1">
    <source>
        <dbReference type="SAM" id="MobiDB-lite"/>
    </source>
</evidence>
<comment type="caution">
    <text evidence="2">The sequence shown here is derived from an EMBL/GenBank/DDBJ whole genome shotgun (WGS) entry which is preliminary data.</text>
</comment>
<dbReference type="Proteomes" id="UP000478052">
    <property type="component" value="Unassembled WGS sequence"/>
</dbReference>
<organism evidence="2 3">
    <name type="scientific">Aphis craccivora</name>
    <name type="common">Cowpea aphid</name>
    <dbReference type="NCBI Taxonomy" id="307492"/>
    <lineage>
        <taxon>Eukaryota</taxon>
        <taxon>Metazoa</taxon>
        <taxon>Ecdysozoa</taxon>
        <taxon>Arthropoda</taxon>
        <taxon>Hexapoda</taxon>
        <taxon>Insecta</taxon>
        <taxon>Pterygota</taxon>
        <taxon>Neoptera</taxon>
        <taxon>Paraneoptera</taxon>
        <taxon>Hemiptera</taxon>
        <taxon>Sternorrhyncha</taxon>
        <taxon>Aphidomorpha</taxon>
        <taxon>Aphidoidea</taxon>
        <taxon>Aphididae</taxon>
        <taxon>Aphidini</taxon>
        <taxon>Aphis</taxon>
        <taxon>Aphis</taxon>
    </lineage>
</organism>
<evidence type="ECO:0000313" key="3">
    <source>
        <dbReference type="Proteomes" id="UP000478052"/>
    </source>
</evidence>
<accession>A0A6G0Z0Q0</accession>
<feature type="region of interest" description="Disordered" evidence="1">
    <location>
        <begin position="18"/>
        <end position="39"/>
    </location>
</feature>
<dbReference type="EMBL" id="VUJU01001817">
    <property type="protein sequence ID" value="KAF0763720.1"/>
    <property type="molecule type" value="Genomic_DNA"/>
</dbReference>
<gene>
    <name evidence="2" type="ORF">FWK35_00020859</name>
</gene>
<dbReference type="AlphaFoldDB" id="A0A6G0Z0Q0"/>
<evidence type="ECO:0000313" key="2">
    <source>
        <dbReference type="EMBL" id="KAF0763720.1"/>
    </source>
</evidence>